<feature type="compositionally biased region" description="Low complexity" evidence="4">
    <location>
        <begin position="273"/>
        <end position="295"/>
    </location>
</feature>
<evidence type="ECO:0000313" key="7">
    <source>
        <dbReference type="Proteomes" id="UP001234581"/>
    </source>
</evidence>
<dbReference type="CDD" id="cd00174">
    <property type="entry name" value="SH3"/>
    <property type="match status" value="2"/>
</dbReference>
<evidence type="ECO:0000256" key="3">
    <source>
        <dbReference type="SAM" id="Coils"/>
    </source>
</evidence>
<accession>A0AAD7V9I3</accession>
<reference evidence="6 7" key="1">
    <citation type="submission" date="2023-03" db="EMBL/GenBank/DDBJ databases">
        <title>Genome sequence of Lichtheimia ornata CBS 291.66.</title>
        <authorList>
            <person name="Mohabir J.T."/>
            <person name="Shea T.P."/>
            <person name="Kurbessoian T."/>
            <person name="Berby B."/>
            <person name="Fontaine J."/>
            <person name="Livny J."/>
            <person name="Gnirke A."/>
            <person name="Stajich J.E."/>
            <person name="Cuomo C.A."/>
        </authorList>
    </citation>
    <scope>NUCLEOTIDE SEQUENCE [LARGE SCALE GENOMIC DNA]</scope>
    <source>
        <strain evidence="6">CBS 291.66</strain>
    </source>
</reference>
<feature type="region of interest" description="Disordered" evidence="4">
    <location>
        <begin position="171"/>
        <end position="202"/>
    </location>
</feature>
<keyword evidence="3" id="KW-0175">Coiled coil</keyword>
<feature type="compositionally biased region" description="Polar residues" evidence="4">
    <location>
        <begin position="377"/>
        <end position="386"/>
    </location>
</feature>
<dbReference type="InterPro" id="IPR001452">
    <property type="entry name" value="SH3_domain"/>
</dbReference>
<dbReference type="PANTHER" id="PTHR14167">
    <property type="entry name" value="SH3 DOMAIN-CONTAINING"/>
    <property type="match status" value="1"/>
</dbReference>
<feature type="domain" description="SH3" evidence="5">
    <location>
        <begin position="201"/>
        <end position="262"/>
    </location>
</feature>
<feature type="compositionally biased region" description="Pro residues" evidence="4">
    <location>
        <begin position="427"/>
        <end position="442"/>
    </location>
</feature>
<feature type="coiled-coil region" evidence="3">
    <location>
        <begin position="535"/>
        <end position="562"/>
    </location>
</feature>
<feature type="compositionally biased region" description="Pro residues" evidence="4">
    <location>
        <begin position="324"/>
        <end position="340"/>
    </location>
</feature>
<name>A0AAD7V9I3_9FUNG</name>
<proteinExistence type="predicted"/>
<evidence type="ECO:0000313" key="6">
    <source>
        <dbReference type="EMBL" id="KAJ8660392.1"/>
    </source>
</evidence>
<feature type="compositionally biased region" description="Pro residues" evidence="4">
    <location>
        <begin position="472"/>
        <end position="501"/>
    </location>
</feature>
<dbReference type="SUPFAM" id="SSF50044">
    <property type="entry name" value="SH3-domain"/>
    <property type="match status" value="3"/>
</dbReference>
<dbReference type="InterPro" id="IPR036028">
    <property type="entry name" value="SH3-like_dom_sf"/>
</dbReference>
<dbReference type="SMART" id="SM00326">
    <property type="entry name" value="SH3"/>
    <property type="match status" value="3"/>
</dbReference>
<feature type="compositionally biased region" description="Low complexity" evidence="4">
    <location>
        <begin position="304"/>
        <end position="323"/>
    </location>
</feature>
<evidence type="ECO:0000259" key="5">
    <source>
        <dbReference type="PROSITE" id="PS50002"/>
    </source>
</evidence>
<keyword evidence="1 2" id="KW-0728">SH3 domain</keyword>
<dbReference type="GeneID" id="83211263"/>
<sequence length="564" mass="60580">MHDTLFQAKHAYEAQQDDELNLKPGDTLRVLNADNNDWWTVEDTATGKQGLVPSNFLVKATGTALSTVAEGPVLARIVNDYEPQGPDQLALWKNGVITVLDQSIGDGLWKGDLNGKVGLFPADHVKIIDSTEAMEEAETPTSNRNSFKLAAYGVKQGGIGSILAGAAGGMGLRKKAPKGADEETTSSHTTQSPSDHGPTTSTQVKGMVLHEYEPQNDDELKLMRGEYVTIIDKLDDQGWWKGSNESGASGVFPSNFVQILEEQQRPPPRRTRPPTIKTEPSTSSSRSSESVTSPSMARPPPVPVATRPTTLLTNRTSASSTSTEPPPPRPVTSPPLPTRRPPSSGNVAPIEPPKRTHKRQPSIPLVSPDLPPIAAKQDQSSIQSPEHPTRPSRPVPTPGAVPPPPRPEGPSSDHRTSVSSMAKPPKVGGPPKTPSAPVPPTRSRPTSQTSTGAAAVPSPPPRKSVTESEMQPSPPQPQSPPPMPKRSMPLPPPSSSQPIPQPSSSNGSGGEEKQHDTSPLEAEMQRLLDPIRKEISDLAAMLDMERQKRERLEQELEALKKQHM</sequence>
<dbReference type="PRINTS" id="PR00452">
    <property type="entry name" value="SH3DOMAIN"/>
</dbReference>
<evidence type="ECO:0000256" key="2">
    <source>
        <dbReference type="PROSITE-ProRule" id="PRU00192"/>
    </source>
</evidence>
<dbReference type="Gene3D" id="2.30.30.40">
    <property type="entry name" value="SH3 Domains"/>
    <property type="match status" value="3"/>
</dbReference>
<organism evidence="6 7">
    <name type="scientific">Lichtheimia ornata</name>
    <dbReference type="NCBI Taxonomy" id="688661"/>
    <lineage>
        <taxon>Eukaryota</taxon>
        <taxon>Fungi</taxon>
        <taxon>Fungi incertae sedis</taxon>
        <taxon>Mucoromycota</taxon>
        <taxon>Mucoromycotina</taxon>
        <taxon>Mucoromycetes</taxon>
        <taxon>Mucorales</taxon>
        <taxon>Lichtheimiaceae</taxon>
        <taxon>Lichtheimia</taxon>
    </lineage>
</organism>
<dbReference type="EMBL" id="JARTCD010000013">
    <property type="protein sequence ID" value="KAJ8660392.1"/>
    <property type="molecule type" value="Genomic_DNA"/>
</dbReference>
<feature type="compositionally biased region" description="Pro residues" evidence="4">
    <location>
        <begin position="391"/>
        <end position="408"/>
    </location>
</feature>
<dbReference type="Proteomes" id="UP001234581">
    <property type="component" value="Unassembled WGS sequence"/>
</dbReference>
<dbReference type="Pfam" id="PF07653">
    <property type="entry name" value="SH3_2"/>
    <property type="match status" value="1"/>
</dbReference>
<evidence type="ECO:0000256" key="1">
    <source>
        <dbReference type="ARBA" id="ARBA00022443"/>
    </source>
</evidence>
<gene>
    <name evidence="6" type="ORF">O0I10_003850</name>
</gene>
<feature type="domain" description="SH3" evidence="5">
    <location>
        <begin position="1"/>
        <end position="62"/>
    </location>
</feature>
<dbReference type="AlphaFoldDB" id="A0AAD7V9I3"/>
<feature type="domain" description="SH3" evidence="5">
    <location>
        <begin position="70"/>
        <end position="130"/>
    </location>
</feature>
<dbReference type="PRINTS" id="PR01217">
    <property type="entry name" value="PRICHEXTENSN"/>
</dbReference>
<evidence type="ECO:0000256" key="4">
    <source>
        <dbReference type="SAM" id="MobiDB-lite"/>
    </source>
</evidence>
<keyword evidence="7" id="KW-1185">Reference proteome</keyword>
<dbReference type="RefSeq" id="XP_058345305.1">
    <property type="nucleotide sequence ID" value="XM_058483916.1"/>
</dbReference>
<dbReference type="PROSITE" id="PS50002">
    <property type="entry name" value="SH3"/>
    <property type="match status" value="3"/>
</dbReference>
<protein>
    <recommendedName>
        <fullName evidence="5">SH3 domain-containing protein</fullName>
    </recommendedName>
</protein>
<feature type="region of interest" description="Disordered" evidence="4">
    <location>
        <begin position="261"/>
        <end position="527"/>
    </location>
</feature>
<feature type="compositionally biased region" description="Polar residues" evidence="4">
    <location>
        <begin position="186"/>
        <end position="202"/>
    </location>
</feature>
<feature type="compositionally biased region" description="Basic and acidic residues" evidence="4">
    <location>
        <begin position="510"/>
        <end position="527"/>
    </location>
</feature>
<dbReference type="Pfam" id="PF14604">
    <property type="entry name" value="SH3_9"/>
    <property type="match status" value="1"/>
</dbReference>
<comment type="caution">
    <text evidence="6">The sequence shown here is derived from an EMBL/GenBank/DDBJ whole genome shotgun (WGS) entry which is preliminary data.</text>
</comment>
<dbReference type="Pfam" id="PF00018">
    <property type="entry name" value="SH3_1"/>
    <property type="match status" value="1"/>
</dbReference>
<dbReference type="PANTHER" id="PTHR14167:SF116">
    <property type="entry name" value="CAP, ISOFORM AC"/>
    <property type="match status" value="1"/>
</dbReference>
<dbReference type="InterPro" id="IPR050384">
    <property type="entry name" value="Endophilin_SH3RF"/>
</dbReference>